<evidence type="ECO:0000256" key="1">
    <source>
        <dbReference type="SAM" id="MobiDB-lite"/>
    </source>
</evidence>
<feature type="compositionally biased region" description="Basic and acidic residues" evidence="1">
    <location>
        <begin position="205"/>
        <end position="221"/>
    </location>
</feature>
<feature type="compositionally biased region" description="Basic and acidic residues" evidence="1">
    <location>
        <begin position="273"/>
        <end position="313"/>
    </location>
</feature>
<evidence type="ECO:0000313" key="4">
    <source>
        <dbReference type="RefSeq" id="XP_030873397.1"/>
    </source>
</evidence>
<feature type="region of interest" description="Disordered" evidence="1">
    <location>
        <begin position="188"/>
        <end position="516"/>
    </location>
</feature>
<accession>A0A7F8PWK5</accession>
<dbReference type="RefSeq" id="XP_030873397.1">
    <property type="nucleotide sequence ID" value="XM_031017537.1"/>
</dbReference>
<feature type="region of interest" description="Disordered" evidence="1">
    <location>
        <begin position="135"/>
        <end position="175"/>
    </location>
</feature>
<feature type="compositionally biased region" description="Basic and acidic residues" evidence="1">
    <location>
        <begin position="350"/>
        <end position="441"/>
    </location>
</feature>
<dbReference type="InterPro" id="IPR001660">
    <property type="entry name" value="SAM"/>
</dbReference>
<dbReference type="Pfam" id="PF07647">
    <property type="entry name" value="SAM_2"/>
    <property type="match status" value="1"/>
</dbReference>
<reference evidence="4" key="1">
    <citation type="submission" date="2025-08" db="UniProtKB">
        <authorList>
            <consortium name="RefSeq"/>
        </authorList>
    </citation>
    <scope>IDENTIFICATION</scope>
    <source>
        <tissue evidence="4">Liver</tissue>
    </source>
</reference>
<sequence length="784" mass="89644">MAEVPEYYDSGPVEGEDLEYEVVDLPTSLKVAQDAEADTMAEVGPELPVEIDQEPQPETEEKDLEEVGAPENVHLHVKPTGTSKEEIPKESERDLPSETDRGMPQKAKSETLREMGGELFKDLEVLMDDEPDLEPLEEAKLDVTEDVLLESDKETDPELPEETETEVSGASISETRLELLEQTILEVLEDSLKEQYEETGPEPPEQTKPEFPSEKPRKSIEEADLQLPKMTIPKEAQRKSPEEKGTEPSEQAKPEFPEGKPRETEEAGLEPPEETKPEVPQEIQRKSTEEKETEPPEQTKPEFPKEKQSKSTEEAGVEPPEETKPENPEEDQRKSTEKKETEPPQQTKSEFPDQKPTKSSEETGRKSTEEKETEPLEETKSEFPEEKSRKSIEETGLEPSEKTKSEVEEETHKESTVKKVLEPLEDTRSSEQKDKQRKSTEETGLAPPQKSKSEETVRDSTEEKGLEPKFPKKEPRKTTEFETGQMPPQKTKPEVQEKTQTEETKEKDLELPDKAQLPLRIVSHTEFFKEDRPKPVKFKYSLDKDELEHSDYQTRKWSVKETKKAKRESMFGSLTISEVDSVSVSYEFPKDFKGLFEVTDINDDLYPYLSDSQRDLRESSSEKVVDFSPELKQVHKDEETQPKESAELQFEYLKWSPEKVAEWISELGFPQYKECFTTNFICGRKLIYVNCSNLPQMGITDFEDMKAISRHTRVLLGIEEPLFSRTIALPYRDNIGLFLEQKGHSGVKSDSLTFSEFVQAAGLQDYAPKTTAPEENEALHYTEP</sequence>
<dbReference type="InterPro" id="IPR013761">
    <property type="entry name" value="SAM/pointed_sf"/>
</dbReference>
<evidence type="ECO:0000259" key="2">
    <source>
        <dbReference type="PROSITE" id="PS50105"/>
    </source>
</evidence>
<feature type="compositionally biased region" description="Acidic residues" evidence="1">
    <location>
        <begin position="49"/>
        <end position="68"/>
    </location>
</feature>
<dbReference type="OrthoDB" id="6133291at2759"/>
<dbReference type="PROSITE" id="PS50105">
    <property type="entry name" value="SAM_DOMAIN"/>
    <property type="match status" value="1"/>
</dbReference>
<dbReference type="CTD" id="161394"/>
<feature type="compositionally biased region" description="Basic and acidic residues" evidence="1">
    <location>
        <begin position="491"/>
        <end position="513"/>
    </location>
</feature>
<dbReference type="PANTHER" id="PTHR46829:SF1">
    <property type="entry name" value="STERILE ALPHA MOTIF DOMAIN-CONTAINING PROTEIN 15"/>
    <property type="match status" value="1"/>
</dbReference>
<feature type="compositionally biased region" description="Basic and acidic residues" evidence="1">
    <location>
        <begin position="235"/>
        <end position="265"/>
    </location>
</feature>
<feature type="domain" description="SAM" evidence="2">
    <location>
        <begin position="655"/>
        <end position="718"/>
    </location>
</feature>
<name>A0A7F8PWK5_LEPWE</name>
<dbReference type="KEGG" id="lww:102741733"/>
<dbReference type="SMART" id="SM00454">
    <property type="entry name" value="SAM"/>
    <property type="match status" value="1"/>
</dbReference>
<proteinExistence type="predicted"/>
<dbReference type="AlphaFoldDB" id="A0A7F8PWK5"/>
<evidence type="ECO:0000313" key="3">
    <source>
        <dbReference type="Proteomes" id="UP000245341"/>
    </source>
</evidence>
<dbReference type="PANTHER" id="PTHR46829">
    <property type="entry name" value="STERILE ALPHA MOTIF DOMAIN-CONTAINING PROTEIN 15"/>
    <property type="match status" value="1"/>
</dbReference>
<feature type="region of interest" description="Disordered" evidence="1">
    <location>
        <begin position="41"/>
        <end position="112"/>
    </location>
</feature>
<gene>
    <name evidence="4" type="primary">SAMD15</name>
</gene>
<feature type="compositionally biased region" description="Basic and acidic residues" evidence="1">
    <location>
        <begin position="451"/>
        <end position="480"/>
    </location>
</feature>
<keyword evidence="3" id="KW-1185">Reference proteome</keyword>
<dbReference type="SUPFAM" id="SSF47769">
    <property type="entry name" value="SAM/Pointed domain"/>
    <property type="match status" value="1"/>
</dbReference>
<dbReference type="Gene3D" id="1.10.150.50">
    <property type="entry name" value="Transcription Factor, Ets-1"/>
    <property type="match status" value="1"/>
</dbReference>
<feature type="compositionally biased region" description="Basic and acidic residues" evidence="1">
    <location>
        <begin position="321"/>
        <end position="342"/>
    </location>
</feature>
<protein>
    <submittedName>
        <fullName evidence="4">Sterile alpha motif domain-containing protein 15</fullName>
    </submittedName>
</protein>
<organism evidence="3 4">
    <name type="scientific">Leptonychotes weddellii</name>
    <name type="common">Weddell seal</name>
    <name type="synonym">Otaria weddellii</name>
    <dbReference type="NCBI Taxonomy" id="9713"/>
    <lineage>
        <taxon>Eukaryota</taxon>
        <taxon>Metazoa</taxon>
        <taxon>Chordata</taxon>
        <taxon>Craniata</taxon>
        <taxon>Vertebrata</taxon>
        <taxon>Euteleostomi</taxon>
        <taxon>Mammalia</taxon>
        <taxon>Eutheria</taxon>
        <taxon>Laurasiatheria</taxon>
        <taxon>Carnivora</taxon>
        <taxon>Caniformia</taxon>
        <taxon>Pinnipedia</taxon>
        <taxon>Phocidae</taxon>
        <taxon>Monachinae</taxon>
        <taxon>Lobodontini</taxon>
        <taxon>Leptonychotes</taxon>
    </lineage>
</organism>
<dbReference type="GeneID" id="102741733"/>
<feature type="compositionally biased region" description="Basic and acidic residues" evidence="1">
    <location>
        <begin position="83"/>
        <end position="112"/>
    </location>
</feature>
<dbReference type="Proteomes" id="UP000245341">
    <property type="component" value="Unplaced"/>
</dbReference>
<dbReference type="CDD" id="cd09530">
    <property type="entry name" value="SAM_Samd14"/>
    <property type="match status" value="1"/>
</dbReference>